<protein>
    <submittedName>
        <fullName evidence="8">OmpA family protein</fullName>
    </submittedName>
</protein>
<name>B2FHU5_STRMK</name>
<dbReference type="Pfam" id="PF04355">
    <property type="entry name" value="BamE"/>
    <property type="match status" value="1"/>
</dbReference>
<comment type="subcellular location">
    <subcellularLocation>
        <location evidence="1">Cell outer membrane</location>
    </subcellularLocation>
</comment>
<evidence type="ECO:0000256" key="5">
    <source>
        <dbReference type="PROSITE-ProRule" id="PRU00473"/>
    </source>
</evidence>
<keyword evidence="2" id="KW-0732">Signal</keyword>
<dbReference type="InterPro" id="IPR006664">
    <property type="entry name" value="OMP_bac"/>
</dbReference>
<dbReference type="InterPro" id="IPR037873">
    <property type="entry name" value="BamE-like"/>
</dbReference>
<evidence type="ECO:0000259" key="7">
    <source>
        <dbReference type="PROSITE" id="PS51123"/>
    </source>
</evidence>
<dbReference type="CDD" id="cd07185">
    <property type="entry name" value="OmpA_C-like"/>
    <property type="match status" value="1"/>
</dbReference>
<feature type="domain" description="OmpA-like" evidence="7">
    <location>
        <begin position="175"/>
        <end position="299"/>
    </location>
</feature>
<feature type="region of interest" description="Disordered" evidence="6">
    <location>
        <begin position="1"/>
        <end position="24"/>
    </location>
</feature>
<evidence type="ECO:0000256" key="1">
    <source>
        <dbReference type="ARBA" id="ARBA00004442"/>
    </source>
</evidence>
<dbReference type="Gene3D" id="3.30.1450.10">
    <property type="match status" value="1"/>
</dbReference>
<dbReference type="Gene3D" id="3.30.1330.60">
    <property type="entry name" value="OmpA-like domain"/>
    <property type="match status" value="1"/>
</dbReference>
<proteinExistence type="predicted"/>
<dbReference type="eggNOG" id="COG2885">
    <property type="taxonomic scope" value="Bacteria"/>
</dbReference>
<evidence type="ECO:0000256" key="6">
    <source>
        <dbReference type="SAM" id="MobiDB-lite"/>
    </source>
</evidence>
<evidence type="ECO:0000256" key="4">
    <source>
        <dbReference type="ARBA" id="ARBA00023237"/>
    </source>
</evidence>
<dbReference type="InterPro" id="IPR036737">
    <property type="entry name" value="OmpA-like_sf"/>
</dbReference>
<keyword evidence="9" id="KW-1185">Reference proteome</keyword>
<dbReference type="SMR" id="B2FHU5"/>
<dbReference type="GO" id="GO:0009279">
    <property type="term" value="C:cell outer membrane"/>
    <property type="evidence" value="ECO:0007669"/>
    <property type="project" value="UniProtKB-SubCell"/>
</dbReference>
<dbReference type="PROSITE" id="PS01068">
    <property type="entry name" value="OMPA_1"/>
    <property type="match status" value="1"/>
</dbReference>
<organism evidence="8 9">
    <name type="scientific">Stenotrophomonas maltophilia (strain K279a)</name>
    <dbReference type="NCBI Taxonomy" id="522373"/>
    <lineage>
        <taxon>Bacteria</taxon>
        <taxon>Pseudomonadati</taxon>
        <taxon>Pseudomonadota</taxon>
        <taxon>Gammaproteobacteria</taxon>
        <taxon>Lysobacterales</taxon>
        <taxon>Lysobacteraceae</taxon>
        <taxon>Stenotrophomonas</taxon>
        <taxon>Stenotrophomonas maltophilia group</taxon>
    </lineage>
</organism>
<dbReference type="PANTHER" id="PTHR30329:SF21">
    <property type="entry name" value="LIPOPROTEIN YIAD-RELATED"/>
    <property type="match status" value="1"/>
</dbReference>
<dbReference type="Proteomes" id="UP000008840">
    <property type="component" value="Chromosome"/>
</dbReference>
<dbReference type="eggNOG" id="COG2913">
    <property type="taxonomic scope" value="Bacteria"/>
</dbReference>
<sequence>MIPAAGPHARPGIAETSKGGNDMKQHRIARTGQMAAVLGLVLGMGLLAACRSHAPAADRPADTTAVKFPEASKASLKEGIYPDVADLRRFAPGMSKRQLYTLLGTPHFNEGMWGVREWNYLFNFRTAQGAEYFTCQFQVRFDSKGIAQGGYWKPESCAAVIEPPRPPAPPAPAPLPEQPLRLSADALFGFDSAVLSAEGQQAVQGILAQVREAAQVQSIRVTGYTDRIGSASYNQTLSQQRAEAVRSALVQGGVPAASISAEGRGAAEPIVQCEQRNRRELIACLAPNRRVQIAGIAQPR</sequence>
<dbReference type="InterPro" id="IPR007450">
    <property type="entry name" value="BamE_dom"/>
</dbReference>
<gene>
    <name evidence="8" type="ordered locus">Smlt2864</name>
</gene>
<keyword evidence="3 5" id="KW-0472">Membrane</keyword>
<dbReference type="InterPro" id="IPR006690">
    <property type="entry name" value="OMPA-like_CS"/>
</dbReference>
<dbReference type="AlphaFoldDB" id="B2FHU5"/>
<dbReference type="HOGENOM" id="CLU_016890_11_0_6"/>
<dbReference type="Pfam" id="PF00691">
    <property type="entry name" value="OmpA"/>
    <property type="match status" value="1"/>
</dbReference>
<dbReference type="EMBL" id="AM743169">
    <property type="protein sequence ID" value="CAQ46322.1"/>
    <property type="molecule type" value="Genomic_DNA"/>
</dbReference>
<dbReference type="KEGG" id="sml:Smlt2864"/>
<dbReference type="PANTHER" id="PTHR30329">
    <property type="entry name" value="STATOR ELEMENT OF FLAGELLAR MOTOR COMPLEX"/>
    <property type="match status" value="1"/>
</dbReference>
<keyword evidence="4" id="KW-0998">Cell outer membrane</keyword>
<evidence type="ECO:0000313" key="9">
    <source>
        <dbReference type="Proteomes" id="UP000008840"/>
    </source>
</evidence>
<dbReference type="InterPro" id="IPR050330">
    <property type="entry name" value="Bact_OuterMem_StrucFunc"/>
</dbReference>
<reference evidence="8 9" key="1">
    <citation type="journal article" date="2008" name="Genome Biol.">
        <title>The complete genome, comparative and functional analysis of Stenotrophomonas maltophilia reveals an organism heavily shielded by drug resistance determinants.</title>
        <authorList>
            <person name="Crossman L.C."/>
            <person name="Gould V.C."/>
            <person name="Dow J.M."/>
            <person name="Vernikos G.S."/>
            <person name="Okazaki A."/>
            <person name="Sebaihia M."/>
            <person name="Saunders D."/>
            <person name="Arrowsmith C."/>
            <person name="Carver T."/>
            <person name="Peters N."/>
            <person name="Adlem E."/>
            <person name="Kerhornou A."/>
            <person name="Lord A."/>
            <person name="Murphy L."/>
            <person name="Seeger K."/>
            <person name="Squares R."/>
            <person name="Rutter S."/>
            <person name="Quail M.A."/>
            <person name="Rajandream M.A."/>
            <person name="Harris D."/>
            <person name="Churcher C."/>
            <person name="Bentley S.D."/>
            <person name="Parkhill J."/>
            <person name="Thomson N.R."/>
            <person name="Avison M.B."/>
        </authorList>
    </citation>
    <scope>NUCLEOTIDE SEQUENCE [LARGE SCALE GENOMIC DNA]</scope>
    <source>
        <strain evidence="8 9">K279a</strain>
    </source>
</reference>
<evidence type="ECO:0000256" key="2">
    <source>
        <dbReference type="ARBA" id="ARBA00022729"/>
    </source>
</evidence>
<evidence type="ECO:0000256" key="3">
    <source>
        <dbReference type="ARBA" id="ARBA00023136"/>
    </source>
</evidence>
<evidence type="ECO:0000313" key="8">
    <source>
        <dbReference type="EMBL" id="CAQ46322.1"/>
    </source>
</evidence>
<dbReference type="SUPFAM" id="SSF103088">
    <property type="entry name" value="OmpA-like"/>
    <property type="match status" value="1"/>
</dbReference>
<dbReference type="EnsemblBacteria" id="CAQ46322">
    <property type="protein sequence ID" value="CAQ46322"/>
    <property type="gene ID" value="Smlt2864"/>
</dbReference>
<dbReference type="InterPro" id="IPR006665">
    <property type="entry name" value="OmpA-like"/>
</dbReference>
<dbReference type="PRINTS" id="PR01021">
    <property type="entry name" value="OMPADOMAIN"/>
</dbReference>
<dbReference type="PROSITE" id="PS51123">
    <property type="entry name" value="OMPA_2"/>
    <property type="match status" value="1"/>
</dbReference>
<accession>B2FHU5</accession>